<accession>V9E8R9</accession>
<protein>
    <submittedName>
        <fullName evidence="1">Uncharacterized protein</fullName>
    </submittedName>
</protein>
<organism evidence="1 2">
    <name type="scientific">Phytophthora nicotianae P1569</name>
    <dbReference type="NCBI Taxonomy" id="1317065"/>
    <lineage>
        <taxon>Eukaryota</taxon>
        <taxon>Sar</taxon>
        <taxon>Stramenopiles</taxon>
        <taxon>Oomycota</taxon>
        <taxon>Peronosporomycetes</taxon>
        <taxon>Peronosporales</taxon>
        <taxon>Peronosporaceae</taxon>
        <taxon>Phytophthora</taxon>
    </lineage>
</organism>
<dbReference type="HOGENOM" id="CLU_1565964_0_0_1"/>
<gene>
    <name evidence="1" type="ORF">F443_18271</name>
</gene>
<proteinExistence type="predicted"/>
<comment type="caution">
    <text evidence="1">The sequence shown here is derived from an EMBL/GenBank/DDBJ whole genome shotgun (WGS) entry which is preliminary data.</text>
</comment>
<dbReference type="Proteomes" id="UP000018721">
    <property type="component" value="Unassembled WGS sequence"/>
</dbReference>
<evidence type="ECO:0000313" key="1">
    <source>
        <dbReference type="EMBL" id="ETI35366.1"/>
    </source>
</evidence>
<evidence type="ECO:0000313" key="2">
    <source>
        <dbReference type="Proteomes" id="UP000018721"/>
    </source>
</evidence>
<dbReference type="EMBL" id="ANIZ01003152">
    <property type="protein sequence ID" value="ETI35366.1"/>
    <property type="molecule type" value="Genomic_DNA"/>
</dbReference>
<name>V9E8R9_PHYNI</name>
<sequence length="171" mass="18838">MSAIVGWSVSATKSLTKNFSISSDSFVSRAGVSFTRMASSGVATFCLVCMSGTSTLGVMWRAFVWCQCRYWFTLAWACTSAGYRSVQPFFSARYCMMALPSKIEKSPSCNTGMRPFGLSFKNSGDLKMAEPKSAATNSWSSFLRRKIHSAARLGWLMRLAYSLMVIVENGT</sequence>
<dbReference type="AlphaFoldDB" id="V9E8R9"/>
<reference evidence="1 2" key="1">
    <citation type="submission" date="2013-11" db="EMBL/GenBank/DDBJ databases">
        <title>The Genome Sequence of Phytophthora parasitica P1569.</title>
        <authorList>
            <consortium name="The Broad Institute Genomics Platform"/>
            <person name="Russ C."/>
            <person name="Tyler B."/>
            <person name="Panabieres F."/>
            <person name="Shan W."/>
            <person name="Tripathy S."/>
            <person name="Grunwald N."/>
            <person name="Machado M."/>
            <person name="Johnson C.S."/>
            <person name="Arredondo F."/>
            <person name="Hong C."/>
            <person name="Coffey M."/>
            <person name="Young S.K."/>
            <person name="Zeng Q."/>
            <person name="Gargeya S."/>
            <person name="Fitzgerald M."/>
            <person name="Abouelleil A."/>
            <person name="Alvarado L."/>
            <person name="Chapman S.B."/>
            <person name="Gainer-Dewar J."/>
            <person name="Goldberg J."/>
            <person name="Griggs A."/>
            <person name="Gujja S."/>
            <person name="Hansen M."/>
            <person name="Howarth C."/>
            <person name="Imamovic A."/>
            <person name="Ireland A."/>
            <person name="Larimer J."/>
            <person name="McCowan C."/>
            <person name="Murphy C."/>
            <person name="Pearson M."/>
            <person name="Poon T.W."/>
            <person name="Priest M."/>
            <person name="Roberts A."/>
            <person name="Saif S."/>
            <person name="Shea T."/>
            <person name="Sykes S."/>
            <person name="Wortman J."/>
            <person name="Nusbaum C."/>
            <person name="Birren B."/>
        </authorList>
    </citation>
    <scope>NUCLEOTIDE SEQUENCE [LARGE SCALE GENOMIC DNA]</scope>
    <source>
        <strain evidence="1 2">P1569</strain>
    </source>
</reference>
<keyword evidence="2" id="KW-1185">Reference proteome</keyword>